<dbReference type="PRINTS" id="PR01703">
    <property type="entry name" value="MNSODISMTASE"/>
</dbReference>
<dbReference type="InterPro" id="IPR001189">
    <property type="entry name" value="Mn/Fe_SOD"/>
</dbReference>
<dbReference type="KEGG" id="acan:ACA1_091570"/>
<keyword evidence="10" id="KW-1185">Reference proteome</keyword>
<evidence type="ECO:0000256" key="5">
    <source>
        <dbReference type="PIRSR" id="PIRSR000349-1"/>
    </source>
</evidence>
<dbReference type="GeneID" id="14913141"/>
<dbReference type="STRING" id="1257118.L8GI64"/>
<dbReference type="OMA" id="HNQFWEM"/>
<feature type="domain" description="Manganese/iron superoxide dismutase N-terminal" evidence="7">
    <location>
        <begin position="15"/>
        <end position="110"/>
    </location>
</feature>
<dbReference type="SUPFAM" id="SSF54719">
    <property type="entry name" value="Fe,Mn superoxide dismutase (SOD), C-terminal domain"/>
    <property type="match status" value="1"/>
</dbReference>
<evidence type="ECO:0000256" key="4">
    <source>
        <dbReference type="ARBA" id="ARBA00023002"/>
    </source>
</evidence>
<evidence type="ECO:0000259" key="7">
    <source>
        <dbReference type="Pfam" id="PF00081"/>
    </source>
</evidence>
<dbReference type="RefSeq" id="XP_004334660.1">
    <property type="nucleotide sequence ID" value="XM_004334612.1"/>
</dbReference>
<dbReference type="SUPFAM" id="SSF46609">
    <property type="entry name" value="Fe,Mn superoxide dismutase (SOD), N-terminal domain"/>
    <property type="match status" value="1"/>
</dbReference>
<gene>
    <name evidence="9" type="ORF">ACA1_091570</name>
</gene>
<dbReference type="PANTHER" id="PTHR43595:SF2">
    <property type="entry name" value="SMALL RIBOSOMAL SUBUNIT PROTEIN MS42"/>
    <property type="match status" value="1"/>
</dbReference>
<dbReference type="InterPro" id="IPR019833">
    <property type="entry name" value="Mn/Fe_SOD_BS"/>
</dbReference>
<name>L8GI64_ACACF</name>
<feature type="binding site" evidence="5">
    <location>
        <position position="191"/>
    </location>
    <ligand>
        <name>Mn(2+)</name>
        <dbReference type="ChEBI" id="CHEBI:29035"/>
    </ligand>
</feature>
<dbReference type="Pfam" id="PF00081">
    <property type="entry name" value="Sod_Fe_N"/>
    <property type="match status" value="1"/>
</dbReference>
<dbReference type="OrthoDB" id="239262at2759"/>
<keyword evidence="4 6" id="KW-0560">Oxidoreductase</keyword>
<dbReference type="GO" id="GO:0004784">
    <property type="term" value="F:superoxide dismutase activity"/>
    <property type="evidence" value="ECO:0007669"/>
    <property type="project" value="UniProtKB-EC"/>
</dbReference>
<feature type="binding site" evidence="5">
    <location>
        <position position="103"/>
    </location>
    <ligand>
        <name>Mn(2+)</name>
        <dbReference type="ChEBI" id="CHEBI:29035"/>
    </ligand>
</feature>
<keyword evidence="3 5" id="KW-0479">Metal-binding</keyword>
<dbReference type="PROSITE" id="PS00088">
    <property type="entry name" value="SOD_MN"/>
    <property type="match status" value="1"/>
</dbReference>
<accession>L8GI64</accession>
<evidence type="ECO:0000256" key="6">
    <source>
        <dbReference type="RuleBase" id="RU000414"/>
    </source>
</evidence>
<dbReference type="EC" id="1.15.1.1" evidence="2 6"/>
<evidence type="ECO:0000256" key="3">
    <source>
        <dbReference type="ARBA" id="ARBA00022723"/>
    </source>
</evidence>
<dbReference type="PANTHER" id="PTHR43595">
    <property type="entry name" value="37S RIBOSOMAL PROTEIN S26, MITOCHONDRIAL"/>
    <property type="match status" value="1"/>
</dbReference>
<reference evidence="9 10" key="1">
    <citation type="journal article" date="2013" name="Genome Biol.">
        <title>Genome of Acanthamoeba castellanii highlights extensive lateral gene transfer and early evolution of tyrosine kinase signaling.</title>
        <authorList>
            <person name="Clarke M."/>
            <person name="Lohan A.J."/>
            <person name="Liu B."/>
            <person name="Lagkouvardos I."/>
            <person name="Roy S."/>
            <person name="Zafar N."/>
            <person name="Bertelli C."/>
            <person name="Schilde C."/>
            <person name="Kianianmomeni A."/>
            <person name="Burglin T.R."/>
            <person name="Frech C."/>
            <person name="Turcotte B."/>
            <person name="Kopec K.O."/>
            <person name="Synnott J.M."/>
            <person name="Choo C."/>
            <person name="Paponov I."/>
            <person name="Finkler A."/>
            <person name="Soon Heng Tan C."/>
            <person name="Hutchins A.P."/>
            <person name="Weinmeier T."/>
            <person name="Rattei T."/>
            <person name="Chu J.S."/>
            <person name="Gimenez G."/>
            <person name="Irimia M."/>
            <person name="Rigden D.J."/>
            <person name="Fitzpatrick D.A."/>
            <person name="Lorenzo-Morales J."/>
            <person name="Bateman A."/>
            <person name="Chiu C.H."/>
            <person name="Tang P."/>
            <person name="Hegemann P."/>
            <person name="Fromm H."/>
            <person name="Raoult D."/>
            <person name="Greub G."/>
            <person name="Miranda-Saavedra D."/>
            <person name="Chen N."/>
            <person name="Nash P."/>
            <person name="Ginger M.L."/>
            <person name="Horn M."/>
            <person name="Schaap P."/>
            <person name="Caler L."/>
            <person name="Loftus B."/>
        </authorList>
    </citation>
    <scope>NUCLEOTIDE SEQUENCE [LARGE SCALE GENOMIC DNA]</scope>
    <source>
        <strain evidence="9 10">Neff</strain>
    </source>
</reference>
<dbReference type="GO" id="GO:0005737">
    <property type="term" value="C:cytoplasm"/>
    <property type="evidence" value="ECO:0007669"/>
    <property type="project" value="TreeGrafter"/>
</dbReference>
<protein>
    <recommendedName>
        <fullName evidence="2 6">Superoxide dismutase</fullName>
        <ecNumber evidence="2 6">1.15.1.1</ecNumber>
    </recommendedName>
</protein>
<feature type="binding site" evidence="5">
    <location>
        <position position="39"/>
    </location>
    <ligand>
        <name>Mn(2+)</name>
        <dbReference type="ChEBI" id="CHEBI:29035"/>
    </ligand>
</feature>
<evidence type="ECO:0000259" key="8">
    <source>
        <dbReference type="Pfam" id="PF02777"/>
    </source>
</evidence>
<comment type="catalytic activity">
    <reaction evidence="6">
        <text>2 superoxide + 2 H(+) = H2O2 + O2</text>
        <dbReference type="Rhea" id="RHEA:20696"/>
        <dbReference type="ChEBI" id="CHEBI:15378"/>
        <dbReference type="ChEBI" id="CHEBI:15379"/>
        <dbReference type="ChEBI" id="CHEBI:16240"/>
        <dbReference type="ChEBI" id="CHEBI:18421"/>
        <dbReference type="EC" id="1.15.1.1"/>
    </reaction>
</comment>
<dbReference type="Gene3D" id="3.55.40.20">
    <property type="entry name" value="Iron/manganese superoxide dismutase, C-terminal domain"/>
    <property type="match status" value="1"/>
</dbReference>
<sequence length="246" mass="27097">MVVLVAGAAAKEAAFTLAPLPYAYDALEPHIDTLTMQLHHDKHHQAYTDKFNEALDRLEAEAVLVVGPNTTAESILRSFRSLAFPSDHLATAVRNHGGGYVNHNMFWHVMTPGGSNSPQGDLAFAISHQFGSLEEFKKQFSAAAASVFGSGWAWLVVEPASGDLKIVATPNQDSPLMAGQQPVLCLDVWEHAYYLLRHNRRPDYIQAWWNVVNWGAQDVVQQYYEDARSQTAADPSQVATEAVVLL</sequence>
<dbReference type="InterPro" id="IPR019831">
    <property type="entry name" value="Mn/Fe_SOD_N"/>
</dbReference>
<comment type="similarity">
    <text evidence="1 6">Belongs to the iron/manganese superoxide dismutase family.</text>
</comment>
<dbReference type="EMBL" id="KB008103">
    <property type="protein sequence ID" value="ELR12647.1"/>
    <property type="molecule type" value="Genomic_DNA"/>
</dbReference>
<dbReference type="AlphaFoldDB" id="L8GI64"/>
<proteinExistence type="inferred from homology"/>
<dbReference type="InterPro" id="IPR036314">
    <property type="entry name" value="SOD_C_sf"/>
</dbReference>
<comment type="function">
    <text evidence="6">Destroys radicals which are normally produced within the cells and which are toxic to biological systems.</text>
</comment>
<dbReference type="Pfam" id="PF02777">
    <property type="entry name" value="Sod_Fe_C"/>
    <property type="match status" value="1"/>
</dbReference>
<dbReference type="InterPro" id="IPR019832">
    <property type="entry name" value="Mn/Fe_SOD_C"/>
</dbReference>
<evidence type="ECO:0000256" key="1">
    <source>
        <dbReference type="ARBA" id="ARBA00008714"/>
    </source>
</evidence>
<evidence type="ECO:0000313" key="10">
    <source>
        <dbReference type="Proteomes" id="UP000011083"/>
    </source>
</evidence>
<dbReference type="Proteomes" id="UP000011083">
    <property type="component" value="Unassembled WGS sequence"/>
</dbReference>
<organism evidence="9 10">
    <name type="scientific">Acanthamoeba castellanii (strain ATCC 30010 / Neff)</name>
    <dbReference type="NCBI Taxonomy" id="1257118"/>
    <lineage>
        <taxon>Eukaryota</taxon>
        <taxon>Amoebozoa</taxon>
        <taxon>Discosea</taxon>
        <taxon>Longamoebia</taxon>
        <taxon>Centramoebida</taxon>
        <taxon>Acanthamoebidae</taxon>
        <taxon>Acanthamoeba</taxon>
    </lineage>
</organism>
<feature type="binding site" evidence="5">
    <location>
        <position position="187"/>
    </location>
    <ligand>
        <name>Mn(2+)</name>
        <dbReference type="ChEBI" id="CHEBI:29035"/>
    </ligand>
</feature>
<dbReference type="VEuPathDB" id="AmoebaDB:ACA1_091570"/>
<dbReference type="FunFam" id="3.55.40.20:FF:000004">
    <property type="entry name" value="Superoxide dismutase [Fe]"/>
    <property type="match status" value="1"/>
</dbReference>
<dbReference type="Gene3D" id="1.10.287.990">
    <property type="entry name" value="Fe,Mn superoxide dismutase (SOD) domain"/>
    <property type="match status" value="1"/>
</dbReference>
<dbReference type="InterPro" id="IPR036324">
    <property type="entry name" value="Mn/Fe_SOD_N_sf"/>
</dbReference>
<evidence type="ECO:0000313" key="9">
    <source>
        <dbReference type="EMBL" id="ELR12647.1"/>
    </source>
</evidence>
<evidence type="ECO:0000256" key="2">
    <source>
        <dbReference type="ARBA" id="ARBA00012682"/>
    </source>
</evidence>
<feature type="domain" description="Manganese/iron superoxide dismutase C-terminal" evidence="8">
    <location>
        <begin position="118"/>
        <end position="215"/>
    </location>
</feature>
<dbReference type="GO" id="GO:0046872">
    <property type="term" value="F:metal ion binding"/>
    <property type="evidence" value="ECO:0007669"/>
    <property type="project" value="UniProtKB-KW"/>
</dbReference>
<dbReference type="PIRSF" id="PIRSF000349">
    <property type="entry name" value="SODismutase"/>
    <property type="match status" value="1"/>
</dbReference>